<gene>
    <name evidence="2" type="ORF">E2R66_20970</name>
</gene>
<dbReference type="AlphaFoldDB" id="A0A4Y8S924"/>
<keyword evidence="3" id="KW-1185">Reference proteome</keyword>
<accession>A0A4Y8S924</accession>
<comment type="caution">
    <text evidence="2">The sequence shown here is derived from an EMBL/GenBank/DDBJ whole genome shotgun (WGS) entry which is preliminary data.</text>
</comment>
<organism evidence="2 3">
    <name type="scientific">Mucilaginibacter psychrotolerans</name>
    <dbReference type="NCBI Taxonomy" id="1524096"/>
    <lineage>
        <taxon>Bacteria</taxon>
        <taxon>Pseudomonadati</taxon>
        <taxon>Bacteroidota</taxon>
        <taxon>Sphingobacteriia</taxon>
        <taxon>Sphingobacteriales</taxon>
        <taxon>Sphingobacteriaceae</taxon>
        <taxon>Mucilaginibacter</taxon>
    </lineage>
</organism>
<evidence type="ECO:0000259" key="1">
    <source>
        <dbReference type="Pfam" id="PF01261"/>
    </source>
</evidence>
<dbReference type="PANTHER" id="PTHR12110">
    <property type="entry name" value="HYDROXYPYRUVATE ISOMERASE"/>
    <property type="match status" value="1"/>
</dbReference>
<keyword evidence="2" id="KW-0413">Isomerase</keyword>
<dbReference type="SUPFAM" id="SSF51658">
    <property type="entry name" value="Xylose isomerase-like"/>
    <property type="match status" value="1"/>
</dbReference>
<sequence length="289" mass="32187">MDRRTFLYTGSLLAAASAAPGMAPFIAKGSKLAPGIQLYMVREEMARDAGGTMKQLGAMGYTQLESYGGDKGIFWGLSPIKFQKLATGNGLTLVSAHHNPMSTPEFEQLAAQAAQIGMQYLVCPWLGPQNSIDDFKRFADDFNQRGKICNAHGIRYAYHPHDYPYKPVDGQLPIDVLLAGTDAALVDFQMDVYYTLIEGQDPYQYLAKYKGRFKLMHLRDVLKHRLPKGSADESACDMGEGIINFSRLVHAAQAEGVTYFFVEQSRFYHESPLQSAKKNVNFLKHMKPA</sequence>
<dbReference type="InterPro" id="IPR050312">
    <property type="entry name" value="IolE/XylAMocC-like"/>
</dbReference>
<dbReference type="GO" id="GO:0016853">
    <property type="term" value="F:isomerase activity"/>
    <property type="evidence" value="ECO:0007669"/>
    <property type="project" value="UniProtKB-KW"/>
</dbReference>
<protein>
    <submittedName>
        <fullName evidence="2">Sugar phosphate isomerase/epimerase</fullName>
    </submittedName>
</protein>
<name>A0A4Y8S924_9SPHI</name>
<reference evidence="2 3" key="1">
    <citation type="journal article" date="2017" name="Int. J. Syst. Evol. Microbiol.">
        <title>Mucilaginibacterpsychrotolerans sp. nov., isolated from peatlands.</title>
        <authorList>
            <person name="Deng Y."/>
            <person name="Shen L."/>
            <person name="Xu B."/>
            <person name="Liu Y."/>
            <person name="Gu Z."/>
            <person name="Liu H."/>
            <person name="Zhou Y."/>
        </authorList>
    </citation>
    <scope>NUCLEOTIDE SEQUENCE [LARGE SCALE GENOMIC DNA]</scope>
    <source>
        <strain evidence="2 3">NH7-4</strain>
    </source>
</reference>
<dbReference type="RefSeq" id="WP_133234413.1">
    <property type="nucleotide sequence ID" value="NZ_SOZE01000026.1"/>
</dbReference>
<evidence type="ECO:0000313" key="3">
    <source>
        <dbReference type="Proteomes" id="UP000297540"/>
    </source>
</evidence>
<dbReference type="EMBL" id="SOZE01000026">
    <property type="protein sequence ID" value="TFF34856.1"/>
    <property type="molecule type" value="Genomic_DNA"/>
</dbReference>
<feature type="domain" description="Xylose isomerase-like TIM barrel" evidence="1">
    <location>
        <begin position="105"/>
        <end position="284"/>
    </location>
</feature>
<dbReference type="Pfam" id="PF01261">
    <property type="entry name" value="AP_endonuc_2"/>
    <property type="match status" value="1"/>
</dbReference>
<proteinExistence type="predicted"/>
<dbReference type="InterPro" id="IPR036237">
    <property type="entry name" value="Xyl_isomerase-like_sf"/>
</dbReference>
<dbReference type="InterPro" id="IPR013022">
    <property type="entry name" value="Xyl_isomerase-like_TIM-brl"/>
</dbReference>
<dbReference type="Gene3D" id="3.20.20.150">
    <property type="entry name" value="Divalent-metal-dependent TIM barrel enzymes"/>
    <property type="match status" value="1"/>
</dbReference>
<dbReference type="PANTHER" id="PTHR12110:SF41">
    <property type="entry name" value="INOSOSE DEHYDRATASE"/>
    <property type="match status" value="1"/>
</dbReference>
<dbReference type="OrthoDB" id="9798407at2"/>
<evidence type="ECO:0000313" key="2">
    <source>
        <dbReference type="EMBL" id="TFF34856.1"/>
    </source>
</evidence>
<dbReference type="Proteomes" id="UP000297540">
    <property type="component" value="Unassembled WGS sequence"/>
</dbReference>